<dbReference type="SUPFAM" id="SSF57903">
    <property type="entry name" value="FYVE/PHD zinc finger"/>
    <property type="match status" value="1"/>
</dbReference>
<protein>
    <recommendedName>
        <fullName evidence="4">HTH psq-type domain-containing protein</fullName>
    </recommendedName>
</protein>
<accession>A0A9P0KWP1</accession>
<proteinExistence type="predicted"/>
<evidence type="ECO:0000313" key="6">
    <source>
        <dbReference type="Proteomes" id="UP001152888"/>
    </source>
</evidence>
<evidence type="ECO:0000259" key="4">
    <source>
        <dbReference type="PROSITE" id="PS50960"/>
    </source>
</evidence>
<evidence type="ECO:0000256" key="1">
    <source>
        <dbReference type="ARBA" id="ARBA00004123"/>
    </source>
</evidence>
<keyword evidence="2" id="KW-0238">DNA-binding</keyword>
<feature type="compositionally biased region" description="Low complexity" evidence="3">
    <location>
        <begin position="371"/>
        <end position="383"/>
    </location>
</feature>
<dbReference type="SUPFAM" id="SSF46689">
    <property type="entry name" value="Homeodomain-like"/>
    <property type="match status" value="1"/>
</dbReference>
<dbReference type="Proteomes" id="UP001152888">
    <property type="component" value="Unassembled WGS sequence"/>
</dbReference>
<dbReference type="AlphaFoldDB" id="A0A9P0KWP1"/>
<dbReference type="PROSITE" id="PS50960">
    <property type="entry name" value="HTH_PSQ"/>
    <property type="match status" value="1"/>
</dbReference>
<gene>
    <name evidence="5" type="ORF">ACAOBT_LOCUS14759</name>
</gene>
<comment type="subcellular location">
    <subcellularLocation>
        <location evidence="1 2">Nucleus</location>
    </subcellularLocation>
</comment>
<sequence>MVRSCYVCKINSKNPESVDISFHSQMPPKHKKWNPNDMIKAIEAVKNKEMGYLKAAKVFGVPKGTVERYVRSVLLVLDGHYSHTRNIDLIDLAKQNHVAIICLPPHSTNKMQPLDVSFMSPLKTFYAQEIENWLRENQLSTVSPYAISSIFCKAYNRAATMETSCNGFRKTGLVPINRNIFRDSDFSVHRVEDRIDTVDPCEVDHQGDDTAQQIHENAATSADFTGDNLVNQDASTSIANEIASITNFVDTVEFRVQQRTPSPNLEQQIQFKLVSPTDICPLPSYKKQNTVSRRSGKAVVITHTPYKKELQASLEKRQMKAIPKKKLDANLNQNSISTQNQPSTSGANRSINQNQPSTSSAKRSKRIRIPSHSSSSSESSGSLKLDDLSSDESGGSDAECLFCTGRFSEDKKGEKWAKCSHCSRWAHEDCGEIANKIFICTFCEGKGFFE</sequence>
<dbReference type="InterPro" id="IPR004875">
    <property type="entry name" value="DDE_SF_endonuclease_dom"/>
</dbReference>
<dbReference type="OrthoDB" id="8191755at2759"/>
<feature type="region of interest" description="Disordered" evidence="3">
    <location>
        <begin position="325"/>
        <end position="396"/>
    </location>
</feature>
<keyword evidence="6" id="KW-1185">Reference proteome</keyword>
<dbReference type="Gene3D" id="1.10.10.60">
    <property type="entry name" value="Homeodomain-like"/>
    <property type="match status" value="1"/>
</dbReference>
<dbReference type="GO" id="GO:0003677">
    <property type="term" value="F:DNA binding"/>
    <property type="evidence" value="ECO:0007669"/>
    <property type="project" value="UniProtKB-UniRule"/>
</dbReference>
<feature type="DNA-binding region" description="H-T-H motif" evidence="2">
    <location>
        <begin position="52"/>
        <end position="72"/>
    </location>
</feature>
<name>A0A9P0KWP1_ACAOB</name>
<feature type="domain" description="HTH psq-type" evidence="4">
    <location>
        <begin position="31"/>
        <end position="76"/>
    </location>
</feature>
<evidence type="ECO:0000256" key="2">
    <source>
        <dbReference type="PROSITE-ProRule" id="PRU00320"/>
    </source>
</evidence>
<dbReference type="EMBL" id="CAKOFQ010006914">
    <property type="protein sequence ID" value="CAH1981932.1"/>
    <property type="molecule type" value="Genomic_DNA"/>
</dbReference>
<feature type="compositionally biased region" description="Polar residues" evidence="3">
    <location>
        <begin position="330"/>
        <end position="361"/>
    </location>
</feature>
<dbReference type="GO" id="GO:0005634">
    <property type="term" value="C:nucleus"/>
    <property type="evidence" value="ECO:0007669"/>
    <property type="project" value="UniProtKB-SubCell"/>
</dbReference>
<comment type="caution">
    <text evidence="5">The sequence shown here is derived from an EMBL/GenBank/DDBJ whole genome shotgun (WGS) entry which is preliminary data.</text>
</comment>
<evidence type="ECO:0000313" key="5">
    <source>
        <dbReference type="EMBL" id="CAH1981932.1"/>
    </source>
</evidence>
<evidence type="ECO:0000256" key="3">
    <source>
        <dbReference type="SAM" id="MobiDB-lite"/>
    </source>
</evidence>
<dbReference type="InterPro" id="IPR011011">
    <property type="entry name" value="Znf_FYVE_PHD"/>
</dbReference>
<reference evidence="5" key="1">
    <citation type="submission" date="2022-03" db="EMBL/GenBank/DDBJ databases">
        <authorList>
            <person name="Sayadi A."/>
        </authorList>
    </citation>
    <scope>NUCLEOTIDE SEQUENCE</scope>
</reference>
<dbReference type="Pfam" id="PF03184">
    <property type="entry name" value="DDE_1"/>
    <property type="match status" value="1"/>
</dbReference>
<organism evidence="5 6">
    <name type="scientific">Acanthoscelides obtectus</name>
    <name type="common">Bean weevil</name>
    <name type="synonym">Bruchus obtectus</name>
    <dbReference type="NCBI Taxonomy" id="200917"/>
    <lineage>
        <taxon>Eukaryota</taxon>
        <taxon>Metazoa</taxon>
        <taxon>Ecdysozoa</taxon>
        <taxon>Arthropoda</taxon>
        <taxon>Hexapoda</taxon>
        <taxon>Insecta</taxon>
        <taxon>Pterygota</taxon>
        <taxon>Neoptera</taxon>
        <taxon>Endopterygota</taxon>
        <taxon>Coleoptera</taxon>
        <taxon>Polyphaga</taxon>
        <taxon>Cucujiformia</taxon>
        <taxon>Chrysomeloidea</taxon>
        <taxon>Chrysomelidae</taxon>
        <taxon>Bruchinae</taxon>
        <taxon>Bruchini</taxon>
        <taxon>Acanthoscelides</taxon>
    </lineage>
</organism>
<keyword evidence="2" id="KW-0539">Nucleus</keyword>
<dbReference type="InterPro" id="IPR009057">
    <property type="entry name" value="Homeodomain-like_sf"/>
</dbReference>
<dbReference type="InterPro" id="IPR007889">
    <property type="entry name" value="HTH_Psq"/>
</dbReference>